<dbReference type="EMBL" id="CAMPGE010010668">
    <property type="protein sequence ID" value="CAI2369516.1"/>
    <property type="molecule type" value="Genomic_DNA"/>
</dbReference>
<keyword evidence="2" id="KW-0472">Membrane</keyword>
<keyword evidence="3" id="KW-0732">Signal</keyword>
<reference evidence="4" key="1">
    <citation type="submission" date="2023-07" db="EMBL/GenBank/DDBJ databases">
        <authorList>
            <consortium name="AG Swart"/>
            <person name="Singh M."/>
            <person name="Singh A."/>
            <person name="Seah K."/>
            <person name="Emmerich C."/>
        </authorList>
    </citation>
    <scope>NUCLEOTIDE SEQUENCE</scope>
    <source>
        <strain evidence="4">DP1</strain>
    </source>
</reference>
<evidence type="ECO:0000313" key="4">
    <source>
        <dbReference type="EMBL" id="CAI2369516.1"/>
    </source>
</evidence>
<feature type="signal peptide" evidence="3">
    <location>
        <begin position="1"/>
        <end position="20"/>
    </location>
</feature>
<evidence type="ECO:0000256" key="1">
    <source>
        <dbReference type="SAM" id="MobiDB-lite"/>
    </source>
</evidence>
<dbReference type="Proteomes" id="UP001295684">
    <property type="component" value="Unassembled WGS sequence"/>
</dbReference>
<name>A0AAD1UHF3_EUPCR</name>
<feature type="region of interest" description="Disordered" evidence="1">
    <location>
        <begin position="281"/>
        <end position="302"/>
    </location>
</feature>
<sequence length="331" mass="37959">MKTLVLIILAFSLFIDATDQRILSASQECRQCIDSSAQKWCRDRDNEESGICCDINNPSSDCNKGDNKVCSDQSGFANSSAKLLCPSGVKFCNASVETTIIGKEQKVLYQAHMPENDVCWLKVQSFQENNKTLSLEIWNMTNTELEVYTQKKEFEYNIIHTVQNFEAVSISVEKEVQNIYFLLQSSHENAFVKFTAEIAPHKCHHDDCENETMLHHIVKTVVDFLIIDGILMLSVAAFFYFFGFNQKLVCLRVRRFNEAQEEKRRIEIQAINDQERCPIETASTPNPDLERKESTIGTEDSQYQKERISLPALKYPGLGTMKDILFKRESF</sequence>
<organism evidence="4 5">
    <name type="scientific">Euplotes crassus</name>
    <dbReference type="NCBI Taxonomy" id="5936"/>
    <lineage>
        <taxon>Eukaryota</taxon>
        <taxon>Sar</taxon>
        <taxon>Alveolata</taxon>
        <taxon>Ciliophora</taxon>
        <taxon>Intramacronucleata</taxon>
        <taxon>Spirotrichea</taxon>
        <taxon>Hypotrichia</taxon>
        <taxon>Euplotida</taxon>
        <taxon>Euplotidae</taxon>
        <taxon>Moneuplotes</taxon>
    </lineage>
</organism>
<feature type="chain" id="PRO_5042133085" evidence="3">
    <location>
        <begin position="21"/>
        <end position="331"/>
    </location>
</feature>
<keyword evidence="5" id="KW-1185">Reference proteome</keyword>
<keyword evidence="2" id="KW-1133">Transmembrane helix</keyword>
<comment type="caution">
    <text evidence="4">The sequence shown here is derived from an EMBL/GenBank/DDBJ whole genome shotgun (WGS) entry which is preliminary data.</text>
</comment>
<protein>
    <submittedName>
        <fullName evidence="4">Uncharacterized protein</fullName>
    </submittedName>
</protein>
<feature type="transmembrane region" description="Helical" evidence="2">
    <location>
        <begin position="224"/>
        <end position="244"/>
    </location>
</feature>
<evidence type="ECO:0000256" key="2">
    <source>
        <dbReference type="SAM" id="Phobius"/>
    </source>
</evidence>
<accession>A0AAD1UHF3</accession>
<dbReference type="AlphaFoldDB" id="A0AAD1UHF3"/>
<proteinExistence type="predicted"/>
<gene>
    <name evidence="4" type="ORF">ECRASSUSDP1_LOCUS10817</name>
</gene>
<keyword evidence="2" id="KW-0812">Transmembrane</keyword>
<evidence type="ECO:0000313" key="5">
    <source>
        <dbReference type="Proteomes" id="UP001295684"/>
    </source>
</evidence>
<evidence type="ECO:0000256" key="3">
    <source>
        <dbReference type="SAM" id="SignalP"/>
    </source>
</evidence>